<feature type="domain" description="HTH lysR-type" evidence="5">
    <location>
        <begin position="4"/>
        <end position="61"/>
    </location>
</feature>
<dbReference type="PROSITE" id="PS50931">
    <property type="entry name" value="HTH_LYSR"/>
    <property type="match status" value="1"/>
</dbReference>
<evidence type="ECO:0000313" key="6">
    <source>
        <dbReference type="EMBL" id="SON57960.1"/>
    </source>
</evidence>
<dbReference type="InterPro" id="IPR036388">
    <property type="entry name" value="WH-like_DNA-bd_sf"/>
</dbReference>
<name>A0A2C9DCR2_9HYPH</name>
<dbReference type="InterPro" id="IPR036390">
    <property type="entry name" value="WH_DNA-bd_sf"/>
</dbReference>
<evidence type="ECO:0000313" key="7">
    <source>
        <dbReference type="Proteomes" id="UP000223606"/>
    </source>
</evidence>
<evidence type="ECO:0000259" key="5">
    <source>
        <dbReference type="PROSITE" id="PS50931"/>
    </source>
</evidence>
<dbReference type="InterPro" id="IPR005119">
    <property type="entry name" value="LysR_subst-bd"/>
</dbReference>
<evidence type="ECO:0000256" key="2">
    <source>
        <dbReference type="ARBA" id="ARBA00023015"/>
    </source>
</evidence>
<evidence type="ECO:0000256" key="1">
    <source>
        <dbReference type="ARBA" id="ARBA00009437"/>
    </source>
</evidence>
<dbReference type="RefSeq" id="WP_162292680.1">
    <property type="nucleotide sequence ID" value="NZ_LT960614.1"/>
</dbReference>
<sequence length="299" mass="31382">MAALDIDLLRTFSVLAEDLNFTAAGERLGATQSAVSVRLKKLEERLGRPLFDRTPRAVALTAFGSSFLSDAKRILAAHDDALRRLAVADAPLSISIGVSEHAGGNLLPQALLALKELMPRLKVRVQLGLSDELLKDFDLGRLDAVVVRRNLPPAQSMDRQGTGSLGGRSLFRDDLVWVAAQGFVLTPGEPLPLASIEAPCNARTAAVEALQGADIAWVDAFSSRGVAAIQAAVSAGLGVACLGGRHAPPDTEILGPSHGLPALPASEVALFVRTKDPAMALAVERFADALTAAARQPAR</sequence>
<keyword evidence="4" id="KW-0804">Transcription</keyword>
<dbReference type="FunFam" id="1.10.10.10:FF:000001">
    <property type="entry name" value="LysR family transcriptional regulator"/>
    <property type="match status" value="1"/>
</dbReference>
<keyword evidence="2" id="KW-0805">Transcription regulation</keyword>
<reference evidence="7" key="1">
    <citation type="submission" date="2017-09" db="EMBL/GenBank/DDBJ databases">
        <title>Genome sequence of Nannocystis excedens DSM 71.</title>
        <authorList>
            <person name="Blom J."/>
        </authorList>
    </citation>
    <scope>NUCLEOTIDE SEQUENCE [LARGE SCALE GENOMIC DNA]</scope>
    <source>
        <strain evidence="7">type strain: E19</strain>
    </source>
</reference>
<organism evidence="6 7">
    <name type="scientific">Hartmannibacter diazotrophicus</name>
    <dbReference type="NCBI Taxonomy" id="1482074"/>
    <lineage>
        <taxon>Bacteria</taxon>
        <taxon>Pseudomonadati</taxon>
        <taxon>Pseudomonadota</taxon>
        <taxon>Alphaproteobacteria</taxon>
        <taxon>Hyphomicrobiales</taxon>
        <taxon>Pleomorphomonadaceae</taxon>
        <taxon>Hartmannibacter</taxon>
    </lineage>
</organism>
<keyword evidence="3" id="KW-0238">DNA-binding</keyword>
<dbReference type="Proteomes" id="UP000223606">
    <property type="component" value="Chromosome 1"/>
</dbReference>
<gene>
    <name evidence="6" type="primary">hcaR</name>
    <name evidence="6" type="ORF">HDIA_4419</name>
</gene>
<dbReference type="EMBL" id="LT960614">
    <property type="protein sequence ID" value="SON57960.1"/>
    <property type="molecule type" value="Genomic_DNA"/>
</dbReference>
<dbReference type="SUPFAM" id="SSF46785">
    <property type="entry name" value="Winged helix' DNA-binding domain"/>
    <property type="match status" value="1"/>
</dbReference>
<dbReference type="PRINTS" id="PR00039">
    <property type="entry name" value="HTHLYSR"/>
</dbReference>
<dbReference type="Pfam" id="PF03466">
    <property type="entry name" value="LysR_substrate"/>
    <property type="match status" value="1"/>
</dbReference>
<dbReference type="InterPro" id="IPR050176">
    <property type="entry name" value="LTTR"/>
</dbReference>
<dbReference type="SUPFAM" id="SSF53850">
    <property type="entry name" value="Periplasmic binding protein-like II"/>
    <property type="match status" value="1"/>
</dbReference>
<evidence type="ECO:0000256" key="3">
    <source>
        <dbReference type="ARBA" id="ARBA00023125"/>
    </source>
</evidence>
<dbReference type="GO" id="GO:0003700">
    <property type="term" value="F:DNA-binding transcription factor activity"/>
    <property type="evidence" value="ECO:0007669"/>
    <property type="project" value="InterPro"/>
</dbReference>
<accession>A0A2C9DCR2</accession>
<dbReference type="InterPro" id="IPR000847">
    <property type="entry name" value="LysR_HTH_N"/>
</dbReference>
<evidence type="ECO:0000256" key="4">
    <source>
        <dbReference type="ARBA" id="ARBA00023163"/>
    </source>
</evidence>
<dbReference type="Gene3D" id="3.40.190.10">
    <property type="entry name" value="Periplasmic binding protein-like II"/>
    <property type="match status" value="2"/>
</dbReference>
<dbReference type="KEGG" id="hdi:HDIA_4419"/>
<dbReference type="Gene3D" id="1.10.10.10">
    <property type="entry name" value="Winged helix-like DNA-binding domain superfamily/Winged helix DNA-binding domain"/>
    <property type="match status" value="1"/>
</dbReference>
<dbReference type="Pfam" id="PF00126">
    <property type="entry name" value="HTH_1"/>
    <property type="match status" value="1"/>
</dbReference>
<protein>
    <submittedName>
        <fullName evidence="6">Hca operon transcriptional activator</fullName>
    </submittedName>
</protein>
<proteinExistence type="inferred from homology"/>
<dbReference type="GO" id="GO:0003677">
    <property type="term" value="F:DNA binding"/>
    <property type="evidence" value="ECO:0007669"/>
    <property type="project" value="UniProtKB-KW"/>
</dbReference>
<dbReference type="AlphaFoldDB" id="A0A2C9DCR2"/>
<dbReference type="PANTHER" id="PTHR30579:SF7">
    <property type="entry name" value="HTH-TYPE TRANSCRIPTIONAL REGULATOR LRHA-RELATED"/>
    <property type="match status" value="1"/>
</dbReference>
<dbReference type="PANTHER" id="PTHR30579">
    <property type="entry name" value="TRANSCRIPTIONAL REGULATOR"/>
    <property type="match status" value="1"/>
</dbReference>
<comment type="similarity">
    <text evidence="1">Belongs to the LysR transcriptional regulatory family.</text>
</comment>
<keyword evidence="7" id="KW-1185">Reference proteome</keyword>